<dbReference type="STRING" id="910347.SAMN05421773_101651"/>
<organism evidence="2 3">
    <name type="scientific">Streptomyces aidingensis</name>
    <dbReference type="NCBI Taxonomy" id="910347"/>
    <lineage>
        <taxon>Bacteria</taxon>
        <taxon>Bacillati</taxon>
        <taxon>Actinomycetota</taxon>
        <taxon>Actinomycetes</taxon>
        <taxon>Kitasatosporales</taxon>
        <taxon>Streptomycetaceae</taxon>
        <taxon>Streptomyces</taxon>
    </lineage>
</organism>
<proteinExistence type="predicted"/>
<dbReference type="EMBL" id="FOLM01000001">
    <property type="protein sequence ID" value="SFB96010.1"/>
    <property type="molecule type" value="Genomic_DNA"/>
</dbReference>
<keyword evidence="3" id="KW-1185">Reference proteome</keyword>
<name>A0A1I1FG22_9ACTN</name>
<reference evidence="2 3" key="1">
    <citation type="submission" date="2016-10" db="EMBL/GenBank/DDBJ databases">
        <authorList>
            <person name="de Groot N.N."/>
        </authorList>
    </citation>
    <scope>NUCLEOTIDE SEQUENCE [LARGE SCALE GENOMIC DNA]</scope>
    <source>
        <strain evidence="2 3">CGMCC 4.5739</strain>
    </source>
</reference>
<feature type="transmembrane region" description="Helical" evidence="1">
    <location>
        <begin position="33"/>
        <end position="54"/>
    </location>
</feature>
<dbReference type="AlphaFoldDB" id="A0A1I1FG22"/>
<gene>
    <name evidence="2" type="ORF">SAMN05421773_101651</name>
</gene>
<keyword evidence="1" id="KW-0812">Transmembrane</keyword>
<evidence type="ECO:0000313" key="3">
    <source>
        <dbReference type="Proteomes" id="UP000199207"/>
    </source>
</evidence>
<dbReference type="Proteomes" id="UP000199207">
    <property type="component" value="Unassembled WGS sequence"/>
</dbReference>
<keyword evidence="1" id="KW-0472">Membrane</keyword>
<protein>
    <submittedName>
        <fullName evidence="2">Uncharacterized protein</fullName>
    </submittedName>
</protein>
<keyword evidence="1" id="KW-1133">Transmembrane helix</keyword>
<evidence type="ECO:0000256" key="1">
    <source>
        <dbReference type="SAM" id="Phobius"/>
    </source>
</evidence>
<accession>A0A1I1FG22</accession>
<evidence type="ECO:0000313" key="2">
    <source>
        <dbReference type="EMBL" id="SFB96010.1"/>
    </source>
</evidence>
<sequence>MGRWTGWLTSFCLLATLGSMAVGWSGVRGGDPVGTILGIVLSGGFGLLTVHLIVARDEDAPSGDEPD</sequence>
<dbReference type="RefSeq" id="WP_139238246.1">
    <property type="nucleotide sequence ID" value="NZ_FOLM01000001.1"/>
</dbReference>